<dbReference type="InterPro" id="IPR006047">
    <property type="entry name" value="GH13_cat_dom"/>
</dbReference>
<comment type="caution">
    <text evidence="6">The sequence shown here is derived from an EMBL/GenBank/DDBJ whole genome shotgun (WGS) entry which is preliminary data.</text>
</comment>
<dbReference type="GO" id="GO:0005975">
    <property type="term" value="P:carbohydrate metabolic process"/>
    <property type="evidence" value="ECO:0007669"/>
    <property type="project" value="InterPro"/>
</dbReference>
<dbReference type="GO" id="GO:0004553">
    <property type="term" value="F:hydrolase activity, hydrolyzing O-glycosyl compounds"/>
    <property type="evidence" value="ECO:0007669"/>
    <property type="project" value="InterPro"/>
</dbReference>
<dbReference type="Pfam" id="PF02806">
    <property type="entry name" value="Alpha-amylase_C"/>
    <property type="match status" value="1"/>
</dbReference>
<dbReference type="SUPFAM" id="SSF51011">
    <property type="entry name" value="Glycosyl hydrolase domain"/>
    <property type="match status" value="1"/>
</dbReference>
<dbReference type="SUPFAM" id="SSF51445">
    <property type="entry name" value="(Trans)glycosidases"/>
    <property type="match status" value="1"/>
</dbReference>
<proteinExistence type="inferred from homology"/>
<dbReference type="Pfam" id="PF00128">
    <property type="entry name" value="Alpha-amylase"/>
    <property type="match status" value="2"/>
</dbReference>
<keyword evidence="6" id="KW-0378">Hydrolase</keyword>
<dbReference type="CDD" id="cd11325">
    <property type="entry name" value="AmyAc_GTHase"/>
    <property type="match status" value="1"/>
</dbReference>
<evidence type="ECO:0000313" key="7">
    <source>
        <dbReference type="Proteomes" id="UP000035763"/>
    </source>
</evidence>
<dbReference type="InterPro" id="IPR017853">
    <property type="entry name" value="GH"/>
</dbReference>
<evidence type="ECO:0000256" key="2">
    <source>
        <dbReference type="ARBA" id="ARBA00009000"/>
    </source>
</evidence>
<protein>
    <recommendedName>
        <fullName evidence="3">1,4-alpha-glucan branching enzyme</fullName>
        <ecNumber evidence="3">2.4.1.18</ecNumber>
    </recommendedName>
</protein>
<dbReference type="SUPFAM" id="SSF81296">
    <property type="entry name" value="E set domains"/>
    <property type="match status" value="1"/>
</dbReference>
<evidence type="ECO:0000256" key="1">
    <source>
        <dbReference type="ARBA" id="ARBA00000826"/>
    </source>
</evidence>
<dbReference type="EC" id="2.4.1.18" evidence="3"/>
<dbReference type="InterPro" id="IPR006048">
    <property type="entry name" value="A-amylase/branching_C"/>
</dbReference>
<evidence type="ECO:0000259" key="5">
    <source>
        <dbReference type="SMART" id="SM00642"/>
    </source>
</evidence>
<dbReference type="SMART" id="SM00642">
    <property type="entry name" value="Aamy"/>
    <property type="match status" value="1"/>
</dbReference>
<sequence>MYAESLLAARVTVCRAWTVAKESLMRAFHSAGVISTRSDPTMRNVRSRSAMSKVAIPGSSSRWVRSPPAPRMSNVVAGFVGVAMVSIVARTRHPGTFPAPPSGLCGYSANGPIAGSMAIRGVRMADGMGAIPIEGGTAFRVWAPHADTVSVVGSFNDWDPAVNPLSAEGNGHWYGEVPGAHAGHEYKFQIRNGQNELLRIDPYARQVTSSVGNGVIYDHGAFDWQGDDFRLPSHDDLVIYEMHIGSFYRPDDSHVGTLELAMERFDHLDALGVDLIQLMPVAEFAGDFSWGYNPAHIFAVESAYGGPDAFKTFVREAHRRGIGVVLDVVYNHFGPSDLDLWQFDGWSENDKGGIYFYNDDRSQTPWGDSRPDYGREEVRRFIHDNAMAWLRDYRLDGLRFDMTPFISSVNGGEVDLPDGWSLMRWINTTVREQFPDCITIAEDMHDDPSITRTEEPGAGFHAQWDPAFVHPVREAVTADWDGDRSLESVWGSITSSFNDDAFQRVIFTESHDEVANGRARVPEEIDENDPTGWNARKRSTLGAALVFTAPGIPMLFQGQEFLEGGWFRDDVPLDWDQSKEFVGISRLYRDLIRLRRNGDGQSRGLRGRGVGLLVGDETAKVLAFHRWADGGPGDDVVVAVNLSAHPAVGLAVPFPRPGGWSLRLSSDAQVYCSDFGDGGIGALEVGGDGVAHVDLPAYSVLIYSQDQAG</sequence>
<dbReference type="InterPro" id="IPR014756">
    <property type="entry name" value="Ig_E-set"/>
</dbReference>
<accession>W6JYV9</accession>
<dbReference type="STRING" id="1193182.BN11_340006"/>
<gene>
    <name evidence="6" type="primary">glgB</name>
    <name evidence="6" type="ORF">BN11_340006</name>
</gene>
<dbReference type="GO" id="GO:0043169">
    <property type="term" value="F:cation binding"/>
    <property type="evidence" value="ECO:0007669"/>
    <property type="project" value="InterPro"/>
</dbReference>
<dbReference type="InterPro" id="IPR004193">
    <property type="entry name" value="Glyco_hydro_13_N"/>
</dbReference>
<dbReference type="GO" id="GO:0003844">
    <property type="term" value="F:1,4-alpha-glucan branching enzyme activity"/>
    <property type="evidence" value="ECO:0007669"/>
    <property type="project" value="UniProtKB-EC"/>
</dbReference>
<dbReference type="InterPro" id="IPR013783">
    <property type="entry name" value="Ig-like_fold"/>
</dbReference>
<keyword evidence="6" id="KW-0328">Glycosyltransferase</keyword>
<name>W6JYV9_9MICO</name>
<keyword evidence="4 6" id="KW-0808">Transferase</keyword>
<dbReference type="Gene3D" id="2.60.40.1180">
    <property type="entry name" value="Golgi alpha-mannosidase II"/>
    <property type="match status" value="1"/>
</dbReference>
<comment type="catalytic activity">
    <reaction evidence="1">
        <text>Transfers a segment of a (1-&gt;4)-alpha-D-glucan chain to a primary hydroxy group in a similar glucan chain.</text>
        <dbReference type="EC" id="2.4.1.18"/>
    </reaction>
</comment>
<dbReference type="Pfam" id="PF02922">
    <property type="entry name" value="CBM_48"/>
    <property type="match status" value="1"/>
</dbReference>
<organism evidence="6 7">
    <name type="scientific">Nostocoides australiense Ben110</name>
    <dbReference type="NCBI Taxonomy" id="1193182"/>
    <lineage>
        <taxon>Bacteria</taxon>
        <taxon>Bacillati</taxon>
        <taxon>Actinomycetota</taxon>
        <taxon>Actinomycetes</taxon>
        <taxon>Micrococcales</taxon>
        <taxon>Intrasporangiaceae</taxon>
        <taxon>Nostocoides</taxon>
    </lineage>
</organism>
<dbReference type="InterPro" id="IPR044143">
    <property type="entry name" value="GlgB_N_E_set_prok"/>
</dbReference>
<dbReference type="Proteomes" id="UP000035763">
    <property type="component" value="Unassembled WGS sequence"/>
</dbReference>
<dbReference type="CDD" id="cd02855">
    <property type="entry name" value="E_set_GBE_prok_N"/>
    <property type="match status" value="1"/>
</dbReference>
<evidence type="ECO:0000256" key="4">
    <source>
        <dbReference type="ARBA" id="ARBA00022679"/>
    </source>
</evidence>
<dbReference type="PANTHER" id="PTHR43651">
    <property type="entry name" value="1,4-ALPHA-GLUCAN-BRANCHING ENZYME"/>
    <property type="match status" value="1"/>
</dbReference>
<evidence type="ECO:0000313" key="6">
    <source>
        <dbReference type="EMBL" id="CCH73855.1"/>
    </source>
</evidence>
<evidence type="ECO:0000256" key="3">
    <source>
        <dbReference type="ARBA" id="ARBA00012541"/>
    </source>
</evidence>
<comment type="similarity">
    <text evidence="2">Belongs to the glycosyl hydrolase 13 family. GlgB subfamily.</text>
</comment>
<dbReference type="InterPro" id="IPR013780">
    <property type="entry name" value="Glyco_hydro_b"/>
</dbReference>
<dbReference type="Gene3D" id="2.60.40.10">
    <property type="entry name" value="Immunoglobulins"/>
    <property type="match status" value="1"/>
</dbReference>
<keyword evidence="7" id="KW-1185">Reference proteome</keyword>
<feature type="domain" description="Glycosyl hydrolase family 13 catalytic" evidence="5">
    <location>
        <begin position="241"/>
        <end position="593"/>
    </location>
</feature>
<dbReference type="Gene3D" id="3.20.20.80">
    <property type="entry name" value="Glycosidases"/>
    <property type="match status" value="1"/>
</dbReference>
<dbReference type="AlphaFoldDB" id="W6JYV9"/>
<reference evidence="6 7" key="1">
    <citation type="journal article" date="2013" name="ISME J.">
        <title>A metabolic model for members of the genus Tetrasphaera involved in enhanced biological phosphorus removal.</title>
        <authorList>
            <person name="Kristiansen R."/>
            <person name="Nguyen H.T.T."/>
            <person name="Saunders A.M."/>
            <person name="Nielsen J.L."/>
            <person name="Wimmer R."/>
            <person name="Le V.Q."/>
            <person name="McIlroy S.J."/>
            <person name="Petrovski S."/>
            <person name="Seviour R.J."/>
            <person name="Calteau A."/>
            <person name="Nielsen K.L."/>
            <person name="Nielsen P.H."/>
        </authorList>
    </citation>
    <scope>NUCLEOTIDE SEQUENCE [LARGE SCALE GENOMIC DNA]</scope>
    <source>
        <strain evidence="6 7">Ben110</strain>
    </source>
</reference>
<dbReference type="PANTHER" id="PTHR43651:SF11">
    <property type="entry name" value="MALTO-OLIGOSYLTREHALOSE TREHALOHYDROLASE"/>
    <property type="match status" value="1"/>
</dbReference>
<dbReference type="EMBL" id="CAJA01000268">
    <property type="protein sequence ID" value="CCH73855.1"/>
    <property type="molecule type" value="Genomic_DNA"/>
</dbReference>